<dbReference type="InterPro" id="IPR037143">
    <property type="entry name" value="4-PPantetheinyl_Trfase_dom_sf"/>
</dbReference>
<dbReference type="InterPro" id="IPR004568">
    <property type="entry name" value="Ppantetheine-prot_Trfase_dom"/>
</dbReference>
<feature type="binding site" evidence="8">
    <location>
        <position position="59"/>
    </location>
    <ligand>
        <name>Mg(2+)</name>
        <dbReference type="ChEBI" id="CHEBI:18420"/>
    </ligand>
</feature>
<sequence length="130" mass="14426">MPILGHGIDIVETSRIKKLVENHGEHFLDRVFTPAEQAYCNKNPKRYFEHLAGRFAAKEAVLKVIGTGWRGGIAWTDIEVVKELSGQPKIKLTGESLRIATEMGISRWHLSISHIETHATASAIGLRAEA</sequence>
<keyword evidence="6 8" id="KW-0443">Lipid metabolism</keyword>
<keyword evidence="3 8" id="KW-0479">Metal-binding</keyword>
<evidence type="ECO:0000259" key="9">
    <source>
        <dbReference type="Pfam" id="PF01648"/>
    </source>
</evidence>
<dbReference type="HAMAP" id="MF_00101">
    <property type="entry name" value="AcpS"/>
    <property type="match status" value="1"/>
</dbReference>
<keyword evidence="7 8" id="KW-0275">Fatty acid biosynthesis</keyword>
<dbReference type="InterPro" id="IPR008278">
    <property type="entry name" value="4-PPantetheinyl_Trfase_dom"/>
</dbReference>
<evidence type="ECO:0000313" key="11">
    <source>
        <dbReference type="Proteomes" id="UP000593765"/>
    </source>
</evidence>
<dbReference type="EC" id="2.7.8.7" evidence="8"/>
<dbReference type="Gene3D" id="3.90.470.20">
    <property type="entry name" value="4'-phosphopantetheinyl transferase domain"/>
    <property type="match status" value="1"/>
</dbReference>
<evidence type="ECO:0000256" key="3">
    <source>
        <dbReference type="ARBA" id="ARBA00022723"/>
    </source>
</evidence>
<evidence type="ECO:0000256" key="6">
    <source>
        <dbReference type="ARBA" id="ARBA00023098"/>
    </source>
</evidence>
<evidence type="ECO:0000256" key="4">
    <source>
        <dbReference type="ARBA" id="ARBA00022832"/>
    </source>
</evidence>
<dbReference type="GO" id="GO:0000287">
    <property type="term" value="F:magnesium ion binding"/>
    <property type="evidence" value="ECO:0007669"/>
    <property type="project" value="UniProtKB-UniRule"/>
</dbReference>
<feature type="binding site" evidence="8">
    <location>
        <position position="9"/>
    </location>
    <ligand>
        <name>Mg(2+)</name>
        <dbReference type="ChEBI" id="CHEBI:18420"/>
    </ligand>
</feature>
<dbReference type="GO" id="GO:0006633">
    <property type="term" value="P:fatty acid biosynthetic process"/>
    <property type="evidence" value="ECO:0007669"/>
    <property type="project" value="UniProtKB-UniRule"/>
</dbReference>
<dbReference type="NCBIfam" id="TIGR00556">
    <property type="entry name" value="pantethn_trn"/>
    <property type="match status" value="1"/>
</dbReference>
<evidence type="ECO:0000256" key="2">
    <source>
        <dbReference type="ARBA" id="ARBA00022679"/>
    </source>
</evidence>
<evidence type="ECO:0000256" key="5">
    <source>
        <dbReference type="ARBA" id="ARBA00022842"/>
    </source>
</evidence>
<evidence type="ECO:0000256" key="8">
    <source>
        <dbReference type="HAMAP-Rule" id="MF_00101"/>
    </source>
</evidence>
<comment type="catalytic activity">
    <reaction evidence="8">
        <text>apo-[ACP] + CoA = holo-[ACP] + adenosine 3',5'-bisphosphate + H(+)</text>
        <dbReference type="Rhea" id="RHEA:12068"/>
        <dbReference type="Rhea" id="RHEA-COMP:9685"/>
        <dbReference type="Rhea" id="RHEA-COMP:9690"/>
        <dbReference type="ChEBI" id="CHEBI:15378"/>
        <dbReference type="ChEBI" id="CHEBI:29999"/>
        <dbReference type="ChEBI" id="CHEBI:57287"/>
        <dbReference type="ChEBI" id="CHEBI:58343"/>
        <dbReference type="ChEBI" id="CHEBI:64479"/>
        <dbReference type="EC" id="2.7.8.7"/>
    </reaction>
</comment>
<accession>A0A7M2WTA6</accession>
<keyword evidence="11" id="KW-1185">Reference proteome</keyword>
<keyword evidence="8" id="KW-0963">Cytoplasm</keyword>
<proteinExistence type="inferred from homology"/>
<comment type="function">
    <text evidence="8">Transfers the 4'-phosphopantetheine moiety from coenzyme A to a Ser of acyl-carrier-protein.</text>
</comment>
<keyword evidence="2 8" id="KW-0808">Transferase</keyword>
<evidence type="ECO:0000256" key="1">
    <source>
        <dbReference type="ARBA" id="ARBA00022516"/>
    </source>
</evidence>
<name>A0A7M2WTA6_9BACT</name>
<feature type="domain" description="4'-phosphopantetheinyl transferase" evidence="9">
    <location>
        <begin position="7"/>
        <end position="105"/>
    </location>
</feature>
<evidence type="ECO:0000313" key="10">
    <source>
        <dbReference type="EMBL" id="QOV88747.1"/>
    </source>
</evidence>
<comment type="similarity">
    <text evidence="8">Belongs to the P-Pant transferase superfamily. AcpS family.</text>
</comment>
<keyword evidence="4 8" id="KW-0276">Fatty acid metabolism</keyword>
<dbReference type="KEGG" id="hbs:IPV69_21335"/>
<gene>
    <name evidence="8 10" type="primary">acpS</name>
    <name evidence="10" type="ORF">IPV69_21335</name>
</gene>
<dbReference type="Pfam" id="PF01648">
    <property type="entry name" value="ACPS"/>
    <property type="match status" value="1"/>
</dbReference>
<dbReference type="AlphaFoldDB" id="A0A7M2WTA6"/>
<reference evidence="10 11" key="1">
    <citation type="submission" date="2020-10" db="EMBL/GenBank/DDBJ databases">
        <title>Wide distribution of Phycisphaera-like planctomycetes from WD2101 soil group in peatlands and genome analysis of the first cultivated representative.</title>
        <authorList>
            <person name="Dedysh S.N."/>
            <person name="Beletsky A.V."/>
            <person name="Ivanova A."/>
            <person name="Kulichevskaya I.S."/>
            <person name="Suzina N.E."/>
            <person name="Philippov D.A."/>
            <person name="Rakitin A.L."/>
            <person name="Mardanov A.V."/>
            <person name="Ravin N.V."/>
        </authorList>
    </citation>
    <scope>NUCLEOTIDE SEQUENCE [LARGE SCALE GENOMIC DNA]</scope>
    <source>
        <strain evidence="10 11">M1803</strain>
    </source>
</reference>
<dbReference type="InterPro" id="IPR002582">
    <property type="entry name" value="ACPS"/>
</dbReference>
<dbReference type="GO" id="GO:0005737">
    <property type="term" value="C:cytoplasm"/>
    <property type="evidence" value="ECO:0007669"/>
    <property type="project" value="UniProtKB-SubCell"/>
</dbReference>
<dbReference type="SUPFAM" id="SSF56214">
    <property type="entry name" value="4'-phosphopantetheinyl transferase"/>
    <property type="match status" value="1"/>
</dbReference>
<protein>
    <recommendedName>
        <fullName evidence="8">Holo-[acyl-carrier-protein] synthase</fullName>
        <shortName evidence="8">Holo-ACP synthase</shortName>
        <ecNumber evidence="8">2.7.8.7</ecNumber>
    </recommendedName>
    <alternativeName>
        <fullName evidence="8">4'-phosphopantetheinyl transferase AcpS</fullName>
    </alternativeName>
</protein>
<keyword evidence="1 8" id="KW-0444">Lipid biosynthesis</keyword>
<comment type="subcellular location">
    <subcellularLocation>
        <location evidence="8">Cytoplasm</location>
    </subcellularLocation>
</comment>
<evidence type="ECO:0000256" key="7">
    <source>
        <dbReference type="ARBA" id="ARBA00023160"/>
    </source>
</evidence>
<organism evidence="10 11">
    <name type="scientific">Humisphaera borealis</name>
    <dbReference type="NCBI Taxonomy" id="2807512"/>
    <lineage>
        <taxon>Bacteria</taxon>
        <taxon>Pseudomonadati</taxon>
        <taxon>Planctomycetota</taxon>
        <taxon>Phycisphaerae</taxon>
        <taxon>Tepidisphaerales</taxon>
        <taxon>Tepidisphaeraceae</taxon>
        <taxon>Humisphaera</taxon>
    </lineage>
</organism>
<dbReference type="EMBL" id="CP063458">
    <property type="protein sequence ID" value="QOV88747.1"/>
    <property type="molecule type" value="Genomic_DNA"/>
</dbReference>
<keyword evidence="5 8" id="KW-0460">Magnesium</keyword>
<dbReference type="Proteomes" id="UP000593765">
    <property type="component" value="Chromosome"/>
</dbReference>
<dbReference type="NCBIfam" id="TIGR00516">
    <property type="entry name" value="acpS"/>
    <property type="match status" value="1"/>
</dbReference>
<dbReference type="GO" id="GO:0008897">
    <property type="term" value="F:holo-[acyl-carrier-protein] synthase activity"/>
    <property type="evidence" value="ECO:0007669"/>
    <property type="project" value="UniProtKB-UniRule"/>
</dbReference>
<comment type="cofactor">
    <cofactor evidence="8">
        <name>Mg(2+)</name>
        <dbReference type="ChEBI" id="CHEBI:18420"/>
    </cofactor>
</comment>
<dbReference type="RefSeq" id="WP_206291750.1">
    <property type="nucleotide sequence ID" value="NZ_CP063458.1"/>
</dbReference>